<organism evidence="1 2">
    <name type="scientific">Olea europaea subsp. europaea</name>
    <dbReference type="NCBI Taxonomy" id="158383"/>
    <lineage>
        <taxon>Eukaryota</taxon>
        <taxon>Viridiplantae</taxon>
        <taxon>Streptophyta</taxon>
        <taxon>Embryophyta</taxon>
        <taxon>Tracheophyta</taxon>
        <taxon>Spermatophyta</taxon>
        <taxon>Magnoliopsida</taxon>
        <taxon>eudicotyledons</taxon>
        <taxon>Gunneridae</taxon>
        <taxon>Pentapetalae</taxon>
        <taxon>asterids</taxon>
        <taxon>lamiids</taxon>
        <taxon>Lamiales</taxon>
        <taxon>Oleaceae</taxon>
        <taxon>Oleeae</taxon>
        <taxon>Olea</taxon>
    </lineage>
</organism>
<reference evidence="1 2" key="1">
    <citation type="submission" date="2019-12" db="EMBL/GenBank/DDBJ databases">
        <authorList>
            <person name="Alioto T."/>
            <person name="Alioto T."/>
            <person name="Gomez Garrido J."/>
        </authorList>
    </citation>
    <scope>NUCLEOTIDE SEQUENCE [LARGE SCALE GENOMIC DNA]</scope>
</reference>
<gene>
    <name evidence="1" type="ORF">OLEA9_A062253</name>
</gene>
<accession>A0A8S0PPP2</accession>
<name>A0A8S0PPP2_OLEEU</name>
<evidence type="ECO:0000313" key="1">
    <source>
        <dbReference type="EMBL" id="CAA2954805.1"/>
    </source>
</evidence>
<dbReference type="Proteomes" id="UP000594638">
    <property type="component" value="Unassembled WGS sequence"/>
</dbReference>
<keyword evidence="2" id="KW-1185">Reference proteome</keyword>
<evidence type="ECO:0000313" key="2">
    <source>
        <dbReference type="Proteomes" id="UP000594638"/>
    </source>
</evidence>
<dbReference type="AlphaFoldDB" id="A0A8S0PPP2"/>
<protein>
    <submittedName>
        <fullName evidence="1">Uncharacterized protein</fullName>
    </submittedName>
</protein>
<sequence>MDLEEEHIFYVKITQLEPNSTACKYEIIFVFDAFSTIADGIEQPSEKDKGFLCLAEANNNYDIHEVSPPSTKRSLFQTSSEPLLSNVKVEKKIATSNSENDQVSMKGKLD</sequence>
<dbReference type="EMBL" id="CACTIH010000128">
    <property type="protein sequence ID" value="CAA2954805.1"/>
    <property type="molecule type" value="Genomic_DNA"/>
</dbReference>
<proteinExistence type="predicted"/>
<comment type="caution">
    <text evidence="1">The sequence shown here is derived from an EMBL/GenBank/DDBJ whole genome shotgun (WGS) entry which is preliminary data.</text>
</comment>
<dbReference type="Gramene" id="OE9A062253T1">
    <property type="protein sequence ID" value="OE9A062253C1"/>
    <property type="gene ID" value="OE9A062253"/>
</dbReference>